<keyword evidence="2" id="KW-0004">4Fe-4S</keyword>
<accession>A0A238ZVD7</accession>
<evidence type="ECO:0000256" key="1">
    <source>
        <dbReference type="ARBA" id="ARBA00001966"/>
    </source>
</evidence>
<dbReference type="InterPro" id="IPR006638">
    <property type="entry name" value="Elp3/MiaA/NifB-like_rSAM"/>
</dbReference>
<dbReference type="SMART" id="SM00729">
    <property type="entry name" value="Elp3"/>
    <property type="match status" value="1"/>
</dbReference>
<keyword evidence="3" id="KW-0949">S-adenosyl-L-methionine</keyword>
<feature type="domain" description="Radical SAM core" evidence="9">
    <location>
        <begin position="98"/>
        <end position="329"/>
    </location>
</feature>
<dbReference type="SUPFAM" id="SSF102114">
    <property type="entry name" value="Radical SAM enzymes"/>
    <property type="match status" value="1"/>
</dbReference>
<dbReference type="CDD" id="cd01335">
    <property type="entry name" value="Radical_SAM"/>
    <property type="match status" value="1"/>
</dbReference>
<sequence>MFQEEAVKSWISNVIKPEQYEKYMENGKDFINDEEIWEKLKANRNPEPQRIREIIAKALDLERLEPDETAALLHVEDEELWQEIFEAAGKIKEKVYGRRVVTFAPLYVSNYCVNDCEYCGYRVSNDKVKRKRLTLDELREEVKALVKQGQKRLIMVYGEHPASDVEFIAETLKVTYETKVGNGEIRRVNVNAAPMSVEDLELLRDIGIGTYQVFQETYHHETYKKLHRGLKANYQWRLYSLHRAQEAGVDDVAIGALFGLYDWRFEVMGLLYHAIDLEKRFDGVGPHTISFPRLEPAVGTPFYEKQKNYLVSDEDFMKLVAVIRLSVPYTGMILTAREPAHVREKVLPLGVTQLDFGTNIGVGSYSKGAFDPEKQQFLINDDRSLDEGIRWLASKGKIPSFCTAGYRCGRTGNYFMDVAKKGKVHHLCMPNAILTFKEYLLDYASPETRKVGEELIRKELEAITHPELKKIVKEYLERIEKGERDLYV</sequence>
<evidence type="ECO:0000256" key="2">
    <source>
        <dbReference type="ARBA" id="ARBA00022485"/>
    </source>
</evidence>
<proteinExistence type="predicted"/>
<protein>
    <submittedName>
        <fullName evidence="10">Iron-only hydrogenase maturation protein HydG</fullName>
    </submittedName>
</protein>
<dbReference type="SMART" id="SM00876">
    <property type="entry name" value="BATS"/>
    <property type="match status" value="1"/>
</dbReference>
<evidence type="ECO:0000313" key="10">
    <source>
        <dbReference type="EMBL" id="SNR87092.1"/>
    </source>
</evidence>
<evidence type="ECO:0000256" key="3">
    <source>
        <dbReference type="ARBA" id="ARBA00022691"/>
    </source>
</evidence>
<dbReference type="GO" id="GO:0003824">
    <property type="term" value="F:catalytic activity"/>
    <property type="evidence" value="ECO:0007669"/>
    <property type="project" value="InterPro"/>
</dbReference>
<dbReference type="InterPro" id="IPR034428">
    <property type="entry name" value="ThiH/NoCL/HydG-like"/>
</dbReference>
<feature type="coiled-coil region" evidence="8">
    <location>
        <begin position="121"/>
        <end position="148"/>
    </location>
</feature>
<dbReference type="PROSITE" id="PS51918">
    <property type="entry name" value="RADICAL_SAM"/>
    <property type="match status" value="1"/>
</dbReference>
<dbReference type="GO" id="GO:0042364">
    <property type="term" value="P:water-soluble vitamin biosynthetic process"/>
    <property type="evidence" value="ECO:0007669"/>
    <property type="project" value="UniProtKB-ARBA"/>
</dbReference>
<keyword evidence="5" id="KW-0408">Iron</keyword>
<organism evidence="10 11">
    <name type="scientific">Desulfurobacterium atlanticum</name>
    <dbReference type="NCBI Taxonomy" id="240169"/>
    <lineage>
        <taxon>Bacteria</taxon>
        <taxon>Pseudomonadati</taxon>
        <taxon>Aquificota</taxon>
        <taxon>Aquificia</taxon>
        <taxon>Desulfurobacteriales</taxon>
        <taxon>Desulfurobacteriaceae</taxon>
        <taxon>Desulfurobacterium</taxon>
    </lineage>
</organism>
<evidence type="ECO:0000256" key="6">
    <source>
        <dbReference type="ARBA" id="ARBA00023014"/>
    </source>
</evidence>
<evidence type="ECO:0000256" key="4">
    <source>
        <dbReference type="ARBA" id="ARBA00022723"/>
    </source>
</evidence>
<comment type="cofactor">
    <cofactor evidence="1">
        <name>[4Fe-4S] cluster</name>
        <dbReference type="ChEBI" id="CHEBI:49883"/>
    </cofactor>
</comment>
<dbReference type="EMBL" id="FZOB01000012">
    <property type="protein sequence ID" value="SNR87092.1"/>
    <property type="molecule type" value="Genomic_DNA"/>
</dbReference>
<evidence type="ECO:0000259" key="9">
    <source>
        <dbReference type="PROSITE" id="PS51918"/>
    </source>
</evidence>
<dbReference type="GO" id="GO:0046872">
    <property type="term" value="F:metal ion binding"/>
    <property type="evidence" value="ECO:0007669"/>
    <property type="project" value="UniProtKB-KW"/>
</dbReference>
<comment type="cofactor">
    <cofactor evidence="7">
        <name>[2Fe-2S] cluster</name>
        <dbReference type="ChEBI" id="CHEBI:190135"/>
    </cofactor>
</comment>
<dbReference type="RefSeq" id="WP_219350098.1">
    <property type="nucleotide sequence ID" value="NZ_FZOB01000012.1"/>
</dbReference>
<keyword evidence="8" id="KW-0175">Coiled coil</keyword>
<dbReference type="AlphaFoldDB" id="A0A238ZVD7"/>
<keyword evidence="11" id="KW-1185">Reference proteome</keyword>
<dbReference type="Proteomes" id="UP000198405">
    <property type="component" value="Unassembled WGS sequence"/>
</dbReference>
<dbReference type="SFLD" id="SFLDG01081">
    <property type="entry name" value="cleavage_of_the_Ca-Cb_bond_in"/>
    <property type="match status" value="1"/>
</dbReference>
<dbReference type="InterPro" id="IPR024007">
    <property type="entry name" value="FeFe-hyd_mat_HydG"/>
</dbReference>
<dbReference type="InterPro" id="IPR058240">
    <property type="entry name" value="rSAM_sf"/>
</dbReference>
<name>A0A238ZVD7_9BACT</name>
<reference evidence="11" key="1">
    <citation type="submission" date="2017-06" db="EMBL/GenBank/DDBJ databases">
        <authorList>
            <person name="Varghese N."/>
            <person name="Submissions S."/>
        </authorList>
    </citation>
    <scope>NUCLEOTIDE SEQUENCE [LARGE SCALE GENOMIC DNA]</scope>
    <source>
        <strain evidence="11">DSM 15668</strain>
    </source>
</reference>
<dbReference type="Pfam" id="PF06968">
    <property type="entry name" value="BATS"/>
    <property type="match status" value="1"/>
</dbReference>
<dbReference type="GO" id="GO:0051539">
    <property type="term" value="F:4 iron, 4 sulfur cluster binding"/>
    <property type="evidence" value="ECO:0007669"/>
    <property type="project" value="UniProtKB-KW"/>
</dbReference>
<evidence type="ECO:0000313" key="11">
    <source>
        <dbReference type="Proteomes" id="UP000198405"/>
    </source>
</evidence>
<dbReference type="Pfam" id="PF04055">
    <property type="entry name" value="Radical_SAM"/>
    <property type="match status" value="1"/>
</dbReference>
<dbReference type="SFLD" id="SFLDG01060">
    <property type="entry name" value="BATS_domain_containing"/>
    <property type="match status" value="1"/>
</dbReference>
<evidence type="ECO:0000256" key="8">
    <source>
        <dbReference type="SAM" id="Coils"/>
    </source>
</evidence>
<dbReference type="InterPro" id="IPR007197">
    <property type="entry name" value="rSAM"/>
</dbReference>
<dbReference type="SFLD" id="SFLDS00029">
    <property type="entry name" value="Radical_SAM"/>
    <property type="match status" value="1"/>
</dbReference>
<dbReference type="NCBIfam" id="TIGR03955">
    <property type="entry name" value="rSAM_HydG"/>
    <property type="match status" value="1"/>
</dbReference>
<gene>
    <name evidence="10" type="ORF">SAMN06265340_11233</name>
</gene>
<keyword evidence="4" id="KW-0479">Metal-binding</keyword>
<dbReference type="PANTHER" id="PTHR43583:SF2">
    <property type="entry name" value="THIAZOLE BIOSYNTHESIS PROTEIN"/>
    <property type="match status" value="1"/>
</dbReference>
<evidence type="ECO:0000256" key="7">
    <source>
        <dbReference type="ARBA" id="ARBA00034078"/>
    </source>
</evidence>
<dbReference type="InterPro" id="IPR010722">
    <property type="entry name" value="BATS_dom"/>
</dbReference>
<dbReference type="InterPro" id="IPR013785">
    <property type="entry name" value="Aldolase_TIM"/>
</dbReference>
<evidence type="ECO:0000256" key="5">
    <source>
        <dbReference type="ARBA" id="ARBA00023004"/>
    </source>
</evidence>
<dbReference type="Gene3D" id="3.20.20.70">
    <property type="entry name" value="Aldolase class I"/>
    <property type="match status" value="1"/>
</dbReference>
<dbReference type="GO" id="GO:0044272">
    <property type="term" value="P:sulfur compound biosynthetic process"/>
    <property type="evidence" value="ECO:0007669"/>
    <property type="project" value="UniProtKB-ARBA"/>
</dbReference>
<keyword evidence="6" id="KW-0411">Iron-sulfur</keyword>
<dbReference type="PANTHER" id="PTHR43583">
    <property type="entry name" value="2-IMINOACETATE SYNTHASE"/>
    <property type="match status" value="1"/>
</dbReference>